<protein>
    <recommendedName>
        <fullName evidence="2">DUF6533 domain-containing protein</fullName>
    </recommendedName>
</protein>
<keyword evidence="4" id="KW-1185">Reference proteome</keyword>
<feature type="transmembrane region" description="Helical" evidence="1">
    <location>
        <begin position="154"/>
        <end position="172"/>
    </location>
</feature>
<sequence length="323" mass="36489">YVGIASFTILIWDHVDTFTAEVEYIWKGRRGLIVWLFLLNRYLMPLGFIVNLYVKSSERCSRFVRYEGSMTMIGIGVVGLMMFLRIYALYRRQPWIYRAVGLLLLIQAATNAWLLTKGIHPATTRDTVSPSLVACTMIFDPKLCVFAIASASAWLPLLYDTAIFSLTLNRALPSLRQRHASFVMVRLFEDGLIYYSAIFAVTLVLTIMIVVAPPGLKNITAHKQYCFLQGPLNQRLAPQVTMMSRITLNLKKSAGKETGQDMRARIWRSQQEPAEPILFSVPEVYRTGPGMSPIIFGNQSQVSSTVSVASDNTGYELRKNVQR</sequence>
<keyword evidence="1" id="KW-0472">Membrane</keyword>
<feature type="domain" description="DUF6533" evidence="2">
    <location>
        <begin position="1"/>
        <end position="46"/>
    </location>
</feature>
<evidence type="ECO:0000256" key="1">
    <source>
        <dbReference type="SAM" id="Phobius"/>
    </source>
</evidence>
<dbReference type="Proteomes" id="UP000242287">
    <property type="component" value="Unassembled WGS sequence"/>
</dbReference>
<evidence type="ECO:0000259" key="2">
    <source>
        <dbReference type="Pfam" id="PF20151"/>
    </source>
</evidence>
<dbReference type="OrthoDB" id="3354157at2759"/>
<evidence type="ECO:0000313" key="3">
    <source>
        <dbReference type="EMBL" id="PFH54053.1"/>
    </source>
</evidence>
<evidence type="ECO:0000313" key="4">
    <source>
        <dbReference type="Proteomes" id="UP000242287"/>
    </source>
</evidence>
<keyword evidence="1" id="KW-0812">Transmembrane</keyword>
<name>A0A2A9P0P2_9AGAR</name>
<proteinExistence type="predicted"/>
<dbReference type="AlphaFoldDB" id="A0A2A9P0P2"/>
<feature type="transmembrane region" description="Helical" evidence="1">
    <location>
        <begin position="66"/>
        <end position="89"/>
    </location>
</feature>
<feature type="non-terminal residue" evidence="3">
    <location>
        <position position="1"/>
    </location>
</feature>
<feature type="transmembrane region" description="Helical" evidence="1">
    <location>
        <begin position="95"/>
        <end position="115"/>
    </location>
</feature>
<gene>
    <name evidence="3" type="ORF">AMATHDRAFT_136427</name>
</gene>
<reference evidence="3 4" key="1">
    <citation type="submission" date="2014-02" db="EMBL/GenBank/DDBJ databases">
        <title>Transposable element dynamics among asymbiotic and ectomycorrhizal Amanita fungi.</title>
        <authorList>
            <consortium name="DOE Joint Genome Institute"/>
            <person name="Hess J."/>
            <person name="Skrede I."/>
            <person name="Wolfe B."/>
            <person name="LaButti K."/>
            <person name="Ohm R.A."/>
            <person name="Grigoriev I.V."/>
            <person name="Pringle A."/>
        </authorList>
    </citation>
    <scope>NUCLEOTIDE SEQUENCE [LARGE SCALE GENOMIC DNA]</scope>
    <source>
        <strain evidence="3 4">SKay4041</strain>
    </source>
</reference>
<dbReference type="InterPro" id="IPR045340">
    <property type="entry name" value="DUF6533"/>
</dbReference>
<dbReference type="Pfam" id="PF20151">
    <property type="entry name" value="DUF6533"/>
    <property type="match status" value="1"/>
</dbReference>
<keyword evidence="1" id="KW-1133">Transmembrane helix</keyword>
<feature type="transmembrane region" description="Helical" evidence="1">
    <location>
        <begin position="192"/>
        <end position="216"/>
    </location>
</feature>
<organism evidence="3 4">
    <name type="scientific">Amanita thiersii Skay4041</name>
    <dbReference type="NCBI Taxonomy" id="703135"/>
    <lineage>
        <taxon>Eukaryota</taxon>
        <taxon>Fungi</taxon>
        <taxon>Dikarya</taxon>
        <taxon>Basidiomycota</taxon>
        <taxon>Agaricomycotina</taxon>
        <taxon>Agaricomycetes</taxon>
        <taxon>Agaricomycetidae</taxon>
        <taxon>Agaricales</taxon>
        <taxon>Pluteineae</taxon>
        <taxon>Amanitaceae</taxon>
        <taxon>Amanita</taxon>
    </lineage>
</organism>
<dbReference type="EMBL" id="KZ301971">
    <property type="protein sequence ID" value="PFH54053.1"/>
    <property type="molecule type" value="Genomic_DNA"/>
</dbReference>
<accession>A0A2A9P0P2</accession>
<feature type="transmembrane region" description="Helical" evidence="1">
    <location>
        <begin position="32"/>
        <end position="54"/>
    </location>
</feature>